<keyword evidence="1 3" id="KW-0472">Membrane</keyword>
<dbReference type="Proteomes" id="UP000255207">
    <property type="component" value="Unassembled WGS sequence"/>
</dbReference>
<feature type="compositionally biased region" description="Low complexity" evidence="2">
    <location>
        <begin position="383"/>
        <end position="399"/>
    </location>
</feature>
<reference evidence="6" key="1">
    <citation type="submission" date="2018-07" db="EMBL/GenBank/DDBJ databases">
        <authorList>
            <person name="Safronova V.I."/>
            <person name="Chirak E.R."/>
            <person name="Sazanova A.L."/>
        </authorList>
    </citation>
    <scope>NUCLEOTIDE SEQUENCE [LARGE SCALE GENOMIC DNA]</scope>
    <source>
        <strain evidence="6">RCAM04685</strain>
    </source>
</reference>
<evidence type="ECO:0000256" key="2">
    <source>
        <dbReference type="SAM" id="MobiDB-lite"/>
    </source>
</evidence>
<dbReference type="PROSITE" id="PS51123">
    <property type="entry name" value="OMPA_2"/>
    <property type="match status" value="1"/>
</dbReference>
<dbReference type="Gene3D" id="3.40.1520.20">
    <property type="match status" value="4"/>
</dbReference>
<dbReference type="InterPro" id="IPR036737">
    <property type="entry name" value="OmpA-like_sf"/>
</dbReference>
<feature type="transmembrane region" description="Helical" evidence="3">
    <location>
        <begin position="21"/>
        <end position="42"/>
    </location>
</feature>
<feature type="region of interest" description="Disordered" evidence="2">
    <location>
        <begin position="353"/>
        <end position="450"/>
    </location>
</feature>
<evidence type="ECO:0000313" key="5">
    <source>
        <dbReference type="EMBL" id="RDJ24663.1"/>
    </source>
</evidence>
<protein>
    <submittedName>
        <fullName evidence="5">OmpA family protein</fullName>
    </submittedName>
</protein>
<feature type="compositionally biased region" description="Pro residues" evidence="2">
    <location>
        <begin position="439"/>
        <end position="449"/>
    </location>
</feature>
<dbReference type="AlphaFoldDB" id="A0A370L797"/>
<dbReference type="OrthoDB" id="5525824at2"/>
<feature type="compositionally biased region" description="Low complexity" evidence="2">
    <location>
        <begin position="415"/>
        <end position="438"/>
    </location>
</feature>
<dbReference type="PANTHER" id="PTHR30329:SF21">
    <property type="entry name" value="LIPOPROTEIN YIAD-RELATED"/>
    <property type="match status" value="1"/>
</dbReference>
<dbReference type="GO" id="GO:0016020">
    <property type="term" value="C:membrane"/>
    <property type="evidence" value="ECO:0007669"/>
    <property type="project" value="UniProtKB-UniRule"/>
</dbReference>
<feature type="compositionally biased region" description="Pro residues" evidence="2">
    <location>
        <begin position="356"/>
        <end position="370"/>
    </location>
</feature>
<feature type="compositionally biased region" description="Polar residues" evidence="2">
    <location>
        <begin position="401"/>
        <end position="414"/>
    </location>
</feature>
<dbReference type="PANTHER" id="PTHR30329">
    <property type="entry name" value="STATOR ELEMENT OF FLAGELLAR MOTOR COMPLEX"/>
    <property type="match status" value="1"/>
</dbReference>
<dbReference type="EMBL" id="QQTP01000006">
    <property type="protein sequence ID" value="RDJ24663.1"/>
    <property type="molecule type" value="Genomic_DNA"/>
</dbReference>
<name>A0A370L797_9HYPH</name>
<evidence type="ECO:0000256" key="1">
    <source>
        <dbReference type="PROSITE-ProRule" id="PRU00473"/>
    </source>
</evidence>
<evidence type="ECO:0000259" key="4">
    <source>
        <dbReference type="PROSITE" id="PS51123"/>
    </source>
</evidence>
<dbReference type="InterPro" id="IPR007055">
    <property type="entry name" value="BON_dom"/>
</dbReference>
<dbReference type="Gene3D" id="3.30.1330.60">
    <property type="entry name" value="OmpA-like domain"/>
    <property type="match status" value="1"/>
</dbReference>
<keyword evidence="3" id="KW-0812">Transmembrane</keyword>
<dbReference type="Pfam" id="PF04972">
    <property type="entry name" value="BON"/>
    <property type="match status" value="1"/>
</dbReference>
<dbReference type="InterPro" id="IPR006665">
    <property type="entry name" value="OmpA-like"/>
</dbReference>
<keyword evidence="3" id="KW-1133">Transmembrane helix</keyword>
<dbReference type="CDD" id="cd07185">
    <property type="entry name" value="OmpA_C-like"/>
    <property type="match status" value="1"/>
</dbReference>
<accession>A0A370L797</accession>
<evidence type="ECO:0000313" key="6">
    <source>
        <dbReference type="Proteomes" id="UP000255207"/>
    </source>
</evidence>
<dbReference type="RefSeq" id="WP_114829759.1">
    <property type="nucleotide sequence ID" value="NZ_QQTO01000033.1"/>
</dbReference>
<comment type="caution">
    <text evidence="5">The sequence shown here is derived from an EMBL/GenBank/DDBJ whole genome shotgun (WGS) entry which is preliminary data.</text>
</comment>
<proteinExistence type="predicted"/>
<sequence length="823" mass="84903">MLRTDQKLRAGIEAGIGMAQPAGWLWGLVPLALLWGAGNLVLGDAVQRDVARRAVAIATEAAGQAPGARAVTAQVTGRDVSISGEALSSDGASKAMAQLRAEFGVRRALGGLSQAVAKTPYGWAATRDGTSAVLSGFVPDEATARANVAAARTALPGLRIDDRQELAFGAPAGFAAMTQALLDKLSSLSIGKVALDDTRFCIEGKAGTPESFLALKAAAGQGDFKLVECNLEPPLLSPYRWSAEKSADGSIAVAGFYPSDETRRQIAAALRRSFPEPARIDDRTKPALGVPSAFMAKVTRAVADLARLRSGKAELNADAYALTGAGPLEFDSCQALRLLIAQTDGPDSVAQAAIECPPPPPPMPALPDIPPLSLSIDPPPAPVADGAAPVPAGSPAAIATKETSAPTAPSGQPLPSTQSAPAGQQAASASAGRDAASPPVAPPAPPPPSVALRWQAQKDDGGIVLSGLVRDEAARSALLEAARKAATSAAVEDRLTLEPNLRDTPEYGAATDFLLEVLGKLSRGSVAVDGVTAALAGSVADEDSWRGLEVLLGRRPLPGNLSGNLSLGSVGIRPYGLTIAADKSGASLSGYWPDAQARAAVLALLEASPLRGKVSDEARIVPGAPAGFGAAAQAAMTDLLRLDLGTIRLSEAGVEIQGLTCRDLIKSEIETSVASGLPAGISGRADIGLRQTGCVIDPPNTCQNDLDALTKRYSVLFGQGTAVVVLDPITERAVAEASGILKQCPAARVTVEGHANRDGERYGFDNLDLSNRRAQRVRDELVKRGIEAAQLVVKGYGAQRPLVGHDEPEAKVKNRRVQFTVEK</sequence>
<dbReference type="SUPFAM" id="SSF103088">
    <property type="entry name" value="OmpA-like"/>
    <property type="match status" value="1"/>
</dbReference>
<keyword evidence="6" id="KW-1185">Reference proteome</keyword>
<dbReference type="Pfam" id="PF00691">
    <property type="entry name" value="OmpA"/>
    <property type="match status" value="1"/>
</dbReference>
<feature type="domain" description="OmpA-like" evidence="4">
    <location>
        <begin position="704"/>
        <end position="823"/>
    </location>
</feature>
<gene>
    <name evidence="5" type="ORF">DWE98_13375</name>
</gene>
<evidence type="ECO:0000256" key="3">
    <source>
        <dbReference type="SAM" id="Phobius"/>
    </source>
</evidence>
<dbReference type="InterPro" id="IPR050330">
    <property type="entry name" value="Bact_OuterMem_StrucFunc"/>
</dbReference>
<organism evidence="5 6">
    <name type="scientific">Bosea caraganae</name>
    <dbReference type="NCBI Taxonomy" id="2763117"/>
    <lineage>
        <taxon>Bacteria</taxon>
        <taxon>Pseudomonadati</taxon>
        <taxon>Pseudomonadota</taxon>
        <taxon>Alphaproteobacteria</taxon>
        <taxon>Hyphomicrobiales</taxon>
        <taxon>Boseaceae</taxon>
        <taxon>Bosea</taxon>
    </lineage>
</organism>